<proteinExistence type="predicted"/>
<dbReference type="AlphaFoldDB" id="A0A6G1LF56"/>
<feature type="compositionally biased region" description="Basic and acidic residues" evidence="1">
    <location>
        <begin position="162"/>
        <end position="189"/>
    </location>
</feature>
<feature type="compositionally biased region" description="Basic and acidic residues" evidence="1">
    <location>
        <begin position="198"/>
        <end position="209"/>
    </location>
</feature>
<gene>
    <name evidence="2" type="ORF">EJ03DRAFT_30294</name>
</gene>
<keyword evidence="3" id="KW-1185">Reference proteome</keyword>
<evidence type="ECO:0000313" key="3">
    <source>
        <dbReference type="Proteomes" id="UP000799436"/>
    </source>
</evidence>
<organism evidence="2 3">
    <name type="scientific">Teratosphaeria nubilosa</name>
    <dbReference type="NCBI Taxonomy" id="161662"/>
    <lineage>
        <taxon>Eukaryota</taxon>
        <taxon>Fungi</taxon>
        <taxon>Dikarya</taxon>
        <taxon>Ascomycota</taxon>
        <taxon>Pezizomycotina</taxon>
        <taxon>Dothideomycetes</taxon>
        <taxon>Dothideomycetidae</taxon>
        <taxon>Mycosphaerellales</taxon>
        <taxon>Teratosphaeriaceae</taxon>
        <taxon>Teratosphaeria</taxon>
    </lineage>
</organism>
<evidence type="ECO:0000256" key="1">
    <source>
        <dbReference type="SAM" id="MobiDB-lite"/>
    </source>
</evidence>
<sequence>MPPSSQPARTSRSSMNDLVGHHQISRLARVRDRIRIGVQSLFWNIVPKIYSHHQQQLLSTIPILFELLTEHSLLEDHSRQPPDIVPFFLNTTINTRQAEPKQPPLLQTQAPPTTSTHTHTTSPHPIKRAKPAVSPRISPPLCPARKKKKKQEAQATPRHPHTTTEPRLKRSQDKNHAPLDQNQSKEEKAGSLFVVVEKTSKEKEEEKNVKPTSTHRRNTPQQQTARLVPTRALLRRR</sequence>
<accession>A0A6G1LF56</accession>
<name>A0A6G1LF56_9PEZI</name>
<protein>
    <submittedName>
        <fullName evidence="2">Uncharacterized protein</fullName>
    </submittedName>
</protein>
<feature type="compositionally biased region" description="Low complexity" evidence="1">
    <location>
        <begin position="104"/>
        <end position="124"/>
    </location>
</feature>
<evidence type="ECO:0000313" key="2">
    <source>
        <dbReference type="EMBL" id="KAF2771495.1"/>
    </source>
</evidence>
<feature type="region of interest" description="Disordered" evidence="1">
    <location>
        <begin position="96"/>
        <end position="237"/>
    </location>
</feature>
<reference evidence="2" key="1">
    <citation type="journal article" date="2020" name="Stud. Mycol.">
        <title>101 Dothideomycetes genomes: a test case for predicting lifestyles and emergence of pathogens.</title>
        <authorList>
            <person name="Haridas S."/>
            <person name="Albert R."/>
            <person name="Binder M."/>
            <person name="Bloem J."/>
            <person name="Labutti K."/>
            <person name="Salamov A."/>
            <person name="Andreopoulos B."/>
            <person name="Baker S."/>
            <person name="Barry K."/>
            <person name="Bills G."/>
            <person name="Bluhm B."/>
            <person name="Cannon C."/>
            <person name="Castanera R."/>
            <person name="Culley D."/>
            <person name="Daum C."/>
            <person name="Ezra D."/>
            <person name="Gonzalez J."/>
            <person name="Henrissat B."/>
            <person name="Kuo A."/>
            <person name="Liang C."/>
            <person name="Lipzen A."/>
            <person name="Lutzoni F."/>
            <person name="Magnuson J."/>
            <person name="Mondo S."/>
            <person name="Nolan M."/>
            <person name="Ohm R."/>
            <person name="Pangilinan J."/>
            <person name="Park H.-J."/>
            <person name="Ramirez L."/>
            <person name="Alfaro M."/>
            <person name="Sun H."/>
            <person name="Tritt A."/>
            <person name="Yoshinaga Y."/>
            <person name="Zwiers L.-H."/>
            <person name="Turgeon B."/>
            <person name="Goodwin S."/>
            <person name="Spatafora J."/>
            <person name="Crous P."/>
            <person name="Grigoriev I."/>
        </authorList>
    </citation>
    <scope>NUCLEOTIDE SEQUENCE</scope>
    <source>
        <strain evidence="2">CBS 116005</strain>
    </source>
</reference>
<dbReference type="Proteomes" id="UP000799436">
    <property type="component" value="Unassembled WGS sequence"/>
</dbReference>
<dbReference type="EMBL" id="ML995819">
    <property type="protein sequence ID" value="KAF2771495.1"/>
    <property type="molecule type" value="Genomic_DNA"/>
</dbReference>